<evidence type="ECO:0000259" key="1">
    <source>
        <dbReference type="SMART" id="SM01022"/>
    </source>
</evidence>
<dbReference type="CDD" id="cd06553">
    <property type="entry name" value="ASCH_Ef3133_like"/>
    <property type="match status" value="1"/>
</dbReference>
<dbReference type="SUPFAM" id="SSF88697">
    <property type="entry name" value="PUA domain-like"/>
    <property type="match status" value="1"/>
</dbReference>
<evidence type="ECO:0000313" key="3">
    <source>
        <dbReference type="Proteomes" id="UP000182624"/>
    </source>
</evidence>
<dbReference type="RefSeq" id="WP_074891065.1">
    <property type="nucleotide sequence ID" value="NZ_FOXO01000032.1"/>
</dbReference>
<feature type="domain" description="ASCH" evidence="1">
    <location>
        <begin position="19"/>
        <end position="139"/>
    </location>
</feature>
<dbReference type="Pfam" id="PF04266">
    <property type="entry name" value="ASCH"/>
    <property type="match status" value="1"/>
</dbReference>
<dbReference type="Proteomes" id="UP000182624">
    <property type="component" value="Unassembled WGS sequence"/>
</dbReference>
<dbReference type="OrthoDB" id="9807542at2"/>
<proteinExistence type="predicted"/>
<dbReference type="SMART" id="SM01022">
    <property type="entry name" value="ASCH"/>
    <property type="match status" value="1"/>
</dbReference>
<organism evidence="2 3">
    <name type="scientific">Butyrivibrio proteoclasticus</name>
    <dbReference type="NCBI Taxonomy" id="43305"/>
    <lineage>
        <taxon>Bacteria</taxon>
        <taxon>Bacillati</taxon>
        <taxon>Bacillota</taxon>
        <taxon>Clostridia</taxon>
        <taxon>Lachnospirales</taxon>
        <taxon>Lachnospiraceae</taxon>
        <taxon>Butyrivibrio</taxon>
    </lineage>
</organism>
<dbReference type="PIRSF" id="PIRSF021320">
    <property type="entry name" value="DUF984"/>
    <property type="match status" value="1"/>
</dbReference>
<accession>A0A1I5XGU2</accession>
<dbReference type="InterPro" id="IPR009326">
    <property type="entry name" value="DUF984"/>
</dbReference>
<dbReference type="InterPro" id="IPR015947">
    <property type="entry name" value="PUA-like_sf"/>
</dbReference>
<protein>
    <submittedName>
        <fullName evidence="2">Uncharacterized protein YhfF</fullName>
    </submittedName>
</protein>
<dbReference type="AlphaFoldDB" id="A0A1I5XGU2"/>
<gene>
    <name evidence="2" type="ORF">SAMN04487928_1329</name>
</gene>
<sequence>MTAEQLWKQSGLSGEYEAWAFTDVPDKLAALVCEGTKTATCSSYDVCIAENEPIPKAGDYSIILDSKDNAVCIVRTSKITICPFKDVSAEHAYKEGEGDRSLEYWREVHKEFLESELETINMPFSEEAKVICEEFELVNITA</sequence>
<dbReference type="PANTHER" id="PTHR39203:SF1">
    <property type="entry name" value="CYTOPLASMIC PROTEIN"/>
    <property type="match status" value="1"/>
</dbReference>
<dbReference type="InterPro" id="IPR007374">
    <property type="entry name" value="ASCH_domain"/>
</dbReference>
<dbReference type="Gene3D" id="3.10.400.10">
    <property type="entry name" value="Sulfate adenylyltransferase"/>
    <property type="match status" value="1"/>
</dbReference>
<dbReference type="EMBL" id="FOXO01000032">
    <property type="protein sequence ID" value="SFQ31046.1"/>
    <property type="molecule type" value="Genomic_DNA"/>
</dbReference>
<keyword evidence="3" id="KW-1185">Reference proteome</keyword>
<name>A0A1I5XGU2_9FIRM</name>
<dbReference type="PANTHER" id="PTHR39203">
    <property type="entry name" value="CYTOPLASMIC PROTEIN-RELATED"/>
    <property type="match status" value="1"/>
</dbReference>
<reference evidence="3" key="1">
    <citation type="submission" date="2016-10" db="EMBL/GenBank/DDBJ databases">
        <authorList>
            <person name="Varghese N."/>
            <person name="Submissions S."/>
        </authorList>
    </citation>
    <scope>NUCLEOTIDE SEQUENCE [LARGE SCALE GENOMIC DNA]</scope>
    <source>
        <strain evidence="3">P18</strain>
    </source>
</reference>
<evidence type="ECO:0000313" key="2">
    <source>
        <dbReference type="EMBL" id="SFQ31046.1"/>
    </source>
</evidence>